<keyword evidence="4 9" id="KW-0479">Metal-binding</keyword>
<feature type="binding site" evidence="9">
    <location>
        <position position="117"/>
    </location>
    <ligand>
        <name>Fe cation</name>
        <dbReference type="ChEBI" id="CHEBI:24875"/>
        <label>1</label>
    </ligand>
</feature>
<comment type="subcellular location">
    <subcellularLocation>
        <location evidence="9">Cell membrane</location>
        <topology evidence="9">Peripheral membrane protein</topology>
    </subcellularLocation>
</comment>
<accession>A0A1W6YFM8</accession>
<dbReference type="KEGG" id="bgv:CAL12_02695"/>
<evidence type="ECO:0000256" key="8">
    <source>
        <dbReference type="ARBA" id="ARBA00023136"/>
    </source>
</evidence>
<feature type="binding site" evidence="9">
    <location>
        <position position="198"/>
    </location>
    <ligand>
        <name>Fe cation</name>
        <dbReference type="ChEBI" id="CHEBI:24875"/>
        <label>2</label>
    </ligand>
</feature>
<sequence length="235" mass="26033">MGMSESKESFMPYPQQPSSVFPPLVRRKSPLDALLGEADRALRVLAGASSAGRPYPPGRETPETLTPAERRHAAGLMRVNHVGEICAQALYRGQALGCADAATRQMFHQAATEEVDHLAWCERRLGELRSRPSFLNPLWYAGSFGMGLLASRAGVRRNLGFMAETERQVEAHLESHLKRLPAQDDRSRQVVDQMKQDEINHRVSAERAGAAALSWPVRGAMRALSRVMTGTAYWI</sequence>
<dbReference type="Gene3D" id="1.20.1260.10">
    <property type="match status" value="1"/>
</dbReference>
<comment type="catalytic activity">
    <reaction evidence="9">
        <text>a 5-methoxy-2-methyl-3-(all-trans-polyprenyl)benzene-1,4-diol + AH2 + O2 = a 3-demethylubiquinol + A + H2O</text>
        <dbReference type="Rhea" id="RHEA:50908"/>
        <dbReference type="Rhea" id="RHEA-COMP:10859"/>
        <dbReference type="Rhea" id="RHEA-COMP:10914"/>
        <dbReference type="ChEBI" id="CHEBI:13193"/>
        <dbReference type="ChEBI" id="CHEBI:15377"/>
        <dbReference type="ChEBI" id="CHEBI:15379"/>
        <dbReference type="ChEBI" id="CHEBI:17499"/>
        <dbReference type="ChEBI" id="CHEBI:84167"/>
        <dbReference type="ChEBI" id="CHEBI:84422"/>
        <dbReference type="EC" id="1.14.99.60"/>
    </reaction>
</comment>
<organism evidence="10 11">
    <name type="scientific">Bordetella genomosp. 8</name>
    <dbReference type="NCBI Taxonomy" id="1416806"/>
    <lineage>
        <taxon>Bacteria</taxon>
        <taxon>Pseudomonadati</taxon>
        <taxon>Pseudomonadota</taxon>
        <taxon>Betaproteobacteria</taxon>
        <taxon>Burkholderiales</taxon>
        <taxon>Alcaligenaceae</taxon>
        <taxon>Bordetella</taxon>
    </lineage>
</organism>
<comment type="similarity">
    <text evidence="9">Belongs to the COQ7 family.</text>
</comment>
<dbReference type="HAMAP" id="MF_01658">
    <property type="entry name" value="COQ7"/>
    <property type="match status" value="1"/>
</dbReference>
<evidence type="ECO:0000313" key="11">
    <source>
        <dbReference type="Proteomes" id="UP000194151"/>
    </source>
</evidence>
<protein>
    <recommendedName>
        <fullName evidence="9">3-demethoxyubiquinol 3-hydroxylase</fullName>
        <shortName evidence="9">DMQ hydroxylase</shortName>
        <ecNumber evidence="9">1.14.99.60</ecNumber>
    </recommendedName>
    <alternativeName>
        <fullName evidence="9">2-nonaprenyl-3-methyl-6-methoxy-1,4-benzoquinol hydroxylase</fullName>
    </alternativeName>
</protein>
<feature type="binding site" evidence="9">
    <location>
        <position position="114"/>
    </location>
    <ligand>
        <name>Fe cation</name>
        <dbReference type="ChEBI" id="CHEBI:24875"/>
        <label>2</label>
    </ligand>
</feature>
<evidence type="ECO:0000313" key="10">
    <source>
        <dbReference type="EMBL" id="ARP79842.1"/>
    </source>
</evidence>
<keyword evidence="11" id="KW-1185">Reference proteome</keyword>
<evidence type="ECO:0000256" key="7">
    <source>
        <dbReference type="ARBA" id="ARBA00023033"/>
    </source>
</evidence>
<dbReference type="UniPathway" id="UPA00232"/>
<evidence type="ECO:0000256" key="5">
    <source>
        <dbReference type="ARBA" id="ARBA00023002"/>
    </source>
</evidence>
<dbReference type="PANTHER" id="PTHR11237:SF4">
    <property type="entry name" value="5-DEMETHOXYUBIQUINONE HYDROXYLASE, MITOCHONDRIAL"/>
    <property type="match status" value="1"/>
</dbReference>
<feature type="binding site" evidence="9">
    <location>
        <position position="198"/>
    </location>
    <ligand>
        <name>Fe cation</name>
        <dbReference type="ChEBI" id="CHEBI:24875"/>
        <label>1</label>
    </ligand>
</feature>
<feature type="binding site" evidence="9">
    <location>
        <position position="166"/>
    </location>
    <ligand>
        <name>Fe cation</name>
        <dbReference type="ChEBI" id="CHEBI:24875"/>
        <label>2</label>
    </ligand>
</feature>
<keyword evidence="7 9" id="KW-0503">Monooxygenase</keyword>
<evidence type="ECO:0000256" key="2">
    <source>
        <dbReference type="ARBA" id="ARBA00022475"/>
    </source>
</evidence>
<evidence type="ECO:0000256" key="9">
    <source>
        <dbReference type="HAMAP-Rule" id="MF_01658"/>
    </source>
</evidence>
<dbReference type="Proteomes" id="UP000194151">
    <property type="component" value="Chromosome"/>
</dbReference>
<feature type="binding site" evidence="9">
    <location>
        <position position="84"/>
    </location>
    <ligand>
        <name>Fe cation</name>
        <dbReference type="ChEBI" id="CHEBI:24875"/>
        <label>1</label>
    </ligand>
</feature>
<keyword evidence="10" id="KW-0830">Ubiquinone</keyword>
<gene>
    <name evidence="9" type="primary">coq7</name>
    <name evidence="10" type="ORF">CAL12_02695</name>
</gene>
<evidence type="ECO:0000256" key="1">
    <source>
        <dbReference type="ARBA" id="ARBA00004749"/>
    </source>
</evidence>
<dbReference type="PANTHER" id="PTHR11237">
    <property type="entry name" value="COENZYME Q10 BIOSYNTHESIS PROTEIN 7"/>
    <property type="match status" value="1"/>
</dbReference>
<keyword evidence="2 9" id="KW-1003">Cell membrane</keyword>
<comment type="cofactor">
    <cofactor evidence="9">
        <name>Fe cation</name>
        <dbReference type="ChEBI" id="CHEBI:24875"/>
    </cofactor>
    <text evidence="9">Binds 2 iron ions per subunit.</text>
</comment>
<dbReference type="InterPro" id="IPR012347">
    <property type="entry name" value="Ferritin-like"/>
</dbReference>
<keyword evidence="5 9" id="KW-0560">Oxidoreductase</keyword>
<dbReference type="Pfam" id="PF03232">
    <property type="entry name" value="COQ7"/>
    <property type="match status" value="1"/>
</dbReference>
<keyword evidence="6 9" id="KW-0408">Iron</keyword>
<dbReference type="SUPFAM" id="SSF47240">
    <property type="entry name" value="Ferritin-like"/>
    <property type="match status" value="1"/>
</dbReference>
<dbReference type="GO" id="GO:0006744">
    <property type="term" value="P:ubiquinone biosynthetic process"/>
    <property type="evidence" value="ECO:0007669"/>
    <property type="project" value="UniProtKB-UniRule"/>
</dbReference>
<keyword evidence="8 9" id="KW-0472">Membrane</keyword>
<dbReference type="GO" id="GO:0008682">
    <property type="term" value="F:3-demethoxyubiquinol 3-hydroxylase activity"/>
    <property type="evidence" value="ECO:0007669"/>
    <property type="project" value="UniProtKB-EC"/>
</dbReference>
<dbReference type="GO" id="GO:0005886">
    <property type="term" value="C:plasma membrane"/>
    <property type="evidence" value="ECO:0007669"/>
    <property type="project" value="UniProtKB-SubCell"/>
</dbReference>
<reference evidence="10 11" key="1">
    <citation type="submission" date="2017-05" db="EMBL/GenBank/DDBJ databases">
        <title>Complete and WGS of Bordetella genogroups.</title>
        <authorList>
            <person name="Spilker T."/>
            <person name="LiPuma J."/>
        </authorList>
    </citation>
    <scope>NUCLEOTIDE SEQUENCE [LARGE SCALE GENOMIC DNA]</scope>
    <source>
        <strain evidence="10 11">AU19157</strain>
    </source>
</reference>
<name>A0A1W6YFM8_9BORD</name>
<dbReference type="InterPro" id="IPR009078">
    <property type="entry name" value="Ferritin-like_SF"/>
</dbReference>
<feature type="binding site" evidence="9">
    <location>
        <position position="201"/>
    </location>
    <ligand>
        <name>Fe cation</name>
        <dbReference type="ChEBI" id="CHEBI:24875"/>
        <label>2</label>
    </ligand>
</feature>
<dbReference type="STRING" id="1416806.CAL12_02695"/>
<keyword evidence="3 9" id="KW-0831">Ubiquinone biosynthesis</keyword>
<dbReference type="InterPro" id="IPR047809">
    <property type="entry name" value="COQ7_proteobact"/>
</dbReference>
<comment type="pathway">
    <text evidence="1 9">Cofactor biosynthesis; ubiquinone biosynthesis.</text>
</comment>
<dbReference type="EC" id="1.14.99.60" evidence="9"/>
<dbReference type="GO" id="GO:0046872">
    <property type="term" value="F:metal ion binding"/>
    <property type="evidence" value="ECO:0007669"/>
    <property type="project" value="UniProtKB-KW"/>
</dbReference>
<evidence type="ECO:0000256" key="4">
    <source>
        <dbReference type="ARBA" id="ARBA00022723"/>
    </source>
</evidence>
<comment type="function">
    <text evidence="9">Catalyzes the hydroxylation of 2-nonaprenyl-3-methyl-6-methoxy-1,4-benzoquinol during ubiquinone biosynthesis.</text>
</comment>
<proteinExistence type="inferred from homology"/>
<dbReference type="CDD" id="cd01042">
    <property type="entry name" value="DMQH"/>
    <property type="match status" value="1"/>
</dbReference>
<evidence type="ECO:0000256" key="3">
    <source>
        <dbReference type="ARBA" id="ARBA00022688"/>
    </source>
</evidence>
<feature type="binding site" evidence="9">
    <location>
        <position position="114"/>
    </location>
    <ligand>
        <name>Fe cation</name>
        <dbReference type="ChEBI" id="CHEBI:24875"/>
        <label>1</label>
    </ligand>
</feature>
<dbReference type="EMBL" id="CP021108">
    <property type="protein sequence ID" value="ARP79842.1"/>
    <property type="molecule type" value="Genomic_DNA"/>
</dbReference>
<dbReference type="AlphaFoldDB" id="A0A1W6YFM8"/>
<dbReference type="NCBIfam" id="NF033656">
    <property type="entry name" value="DMQ_monoox_COQ7"/>
    <property type="match status" value="1"/>
</dbReference>
<evidence type="ECO:0000256" key="6">
    <source>
        <dbReference type="ARBA" id="ARBA00023004"/>
    </source>
</evidence>
<dbReference type="InterPro" id="IPR011566">
    <property type="entry name" value="Ubq_synth_Coq7"/>
</dbReference>